<accession>A0AAW1IN33</accession>
<dbReference type="PANTHER" id="PTHR42648">
    <property type="entry name" value="TRANSPOSASE, PUTATIVE-RELATED"/>
    <property type="match status" value="1"/>
</dbReference>
<dbReference type="InterPro" id="IPR039537">
    <property type="entry name" value="Retrotran_Ty1/copia-like"/>
</dbReference>
<dbReference type="GO" id="GO:0015074">
    <property type="term" value="P:DNA integration"/>
    <property type="evidence" value="ECO:0007669"/>
    <property type="project" value="InterPro"/>
</dbReference>
<dbReference type="Gene3D" id="3.30.420.10">
    <property type="entry name" value="Ribonuclease H-like superfamily/Ribonuclease H"/>
    <property type="match status" value="1"/>
</dbReference>
<dbReference type="PANTHER" id="PTHR42648:SF31">
    <property type="entry name" value="RNA-DIRECTED DNA POLYMERASE"/>
    <property type="match status" value="1"/>
</dbReference>
<dbReference type="InterPro" id="IPR012337">
    <property type="entry name" value="RNaseH-like_sf"/>
</dbReference>
<organism evidence="2 3">
    <name type="scientific">Saponaria officinalis</name>
    <name type="common">Common soapwort</name>
    <name type="synonym">Lychnis saponaria</name>
    <dbReference type="NCBI Taxonomy" id="3572"/>
    <lineage>
        <taxon>Eukaryota</taxon>
        <taxon>Viridiplantae</taxon>
        <taxon>Streptophyta</taxon>
        <taxon>Embryophyta</taxon>
        <taxon>Tracheophyta</taxon>
        <taxon>Spermatophyta</taxon>
        <taxon>Magnoliopsida</taxon>
        <taxon>eudicotyledons</taxon>
        <taxon>Gunneridae</taxon>
        <taxon>Pentapetalae</taxon>
        <taxon>Caryophyllales</taxon>
        <taxon>Caryophyllaceae</taxon>
        <taxon>Caryophylleae</taxon>
        <taxon>Saponaria</taxon>
    </lineage>
</organism>
<dbReference type="Pfam" id="PF25597">
    <property type="entry name" value="SH3_retrovirus"/>
    <property type="match status" value="1"/>
</dbReference>
<gene>
    <name evidence="2" type="ORF">RND81_09G196600</name>
</gene>
<dbReference type="EMBL" id="JBDFQZ010000009">
    <property type="protein sequence ID" value="KAK9691437.1"/>
    <property type="molecule type" value="Genomic_DNA"/>
</dbReference>
<dbReference type="AlphaFoldDB" id="A0AAW1IN33"/>
<comment type="caution">
    <text evidence="2">The sequence shown here is derived from an EMBL/GenBank/DDBJ whole genome shotgun (WGS) entry which is preliminary data.</text>
</comment>
<evidence type="ECO:0000259" key="1">
    <source>
        <dbReference type="PROSITE" id="PS50994"/>
    </source>
</evidence>
<dbReference type="Proteomes" id="UP001443914">
    <property type="component" value="Unassembled WGS sequence"/>
</dbReference>
<protein>
    <recommendedName>
        <fullName evidence="1">Integrase catalytic domain-containing protein</fullName>
    </recommendedName>
</protein>
<dbReference type="Pfam" id="PF14223">
    <property type="entry name" value="Retrotran_gag_2"/>
    <property type="match status" value="1"/>
</dbReference>
<dbReference type="GO" id="GO:0003676">
    <property type="term" value="F:nucleic acid binding"/>
    <property type="evidence" value="ECO:0007669"/>
    <property type="project" value="InterPro"/>
</dbReference>
<dbReference type="InterPro" id="IPR001584">
    <property type="entry name" value="Integrase_cat-core"/>
</dbReference>
<dbReference type="PROSITE" id="PS50994">
    <property type="entry name" value="INTEGRASE"/>
    <property type="match status" value="1"/>
</dbReference>
<feature type="domain" description="Integrase catalytic" evidence="1">
    <location>
        <begin position="334"/>
        <end position="444"/>
    </location>
</feature>
<proteinExistence type="predicted"/>
<dbReference type="InterPro" id="IPR036397">
    <property type="entry name" value="RNaseH_sf"/>
</dbReference>
<evidence type="ECO:0000313" key="3">
    <source>
        <dbReference type="Proteomes" id="UP001443914"/>
    </source>
</evidence>
<name>A0AAW1IN33_SAPOF</name>
<sequence length="551" mass="62770">MELVLSAKRRLGYVTGKIPKPKEDEDKIEAWIVNNNQVITWILQNVSERIKMVIIYTPTAKGVWDTLEKRYTVSNGARKYKLNKESYEAVQNGKSVEEYYTQLQVIWDELESMSSLPTLSKVTTEIAEYLTTVDKQAEERRLFQFLNGLDKQYGMLRSNMVMMDLLPTVEHTVSLVLQEKCNLTTCAIQNIKGYPVGHPKHRKATYKPGVRGGFTTGFKQQKSHQNNFRQQTYRKSAASAKAESTDLSAAIGAATQQLENLLKMVSGGNTNKTQGESEDELECNYAGMSNSYCQTIVNNDWIIDSGATNHMTAQLETLENVKELSVQVTHKGEIMLNNGLRLKGVLYFYEYANTQFDKKIKCRKYFEDHGIIHQTSIVDRPQQNGVVERKHKHILEISRVLRFHSGLPLSYWGDCVMTAAYLINRLPSFVIKNQTPYEVIHNKPANYNNLKVFGCLAMAYNPDRNKDKFQPRGVPCVFLGYPANQKGYKVEDLVSKKRFVTRDVKFYEHILPYAQGVKKKSASPEPLIITEDITEDIAENDRDLGAQIRGG</sequence>
<dbReference type="SUPFAM" id="SSF53098">
    <property type="entry name" value="Ribonuclease H-like"/>
    <property type="match status" value="1"/>
</dbReference>
<evidence type="ECO:0000313" key="2">
    <source>
        <dbReference type="EMBL" id="KAK9691437.1"/>
    </source>
</evidence>
<dbReference type="InterPro" id="IPR057670">
    <property type="entry name" value="SH3_retrovirus"/>
</dbReference>
<keyword evidence="3" id="KW-1185">Reference proteome</keyword>
<reference evidence="2" key="1">
    <citation type="submission" date="2024-03" db="EMBL/GenBank/DDBJ databases">
        <title>WGS assembly of Saponaria officinalis var. Norfolk2.</title>
        <authorList>
            <person name="Jenkins J."/>
            <person name="Shu S."/>
            <person name="Grimwood J."/>
            <person name="Barry K."/>
            <person name="Goodstein D."/>
            <person name="Schmutz J."/>
            <person name="Leebens-Mack J."/>
            <person name="Osbourn A."/>
        </authorList>
    </citation>
    <scope>NUCLEOTIDE SEQUENCE [LARGE SCALE GENOMIC DNA]</scope>
    <source>
        <strain evidence="2">JIC</strain>
    </source>
</reference>